<gene>
    <name evidence="14" type="primary">serA</name>
    <name evidence="14" type="ORF">HGO26_00100</name>
</gene>
<dbReference type="Pfam" id="PF22629">
    <property type="entry name" value="ACT_AHAS_ss"/>
    <property type="match status" value="1"/>
</dbReference>
<proteinExistence type="inferred from homology"/>
<dbReference type="InterPro" id="IPR050418">
    <property type="entry name" value="D-iso_2-hydroxyacid_DH_PdxB"/>
</dbReference>
<dbReference type="PROSITE" id="PS51671">
    <property type="entry name" value="ACT"/>
    <property type="match status" value="1"/>
</dbReference>
<feature type="domain" description="ACT" evidence="13">
    <location>
        <begin position="340"/>
        <end position="409"/>
    </location>
</feature>
<dbReference type="Pfam" id="PF02826">
    <property type="entry name" value="2-Hacid_dh_C"/>
    <property type="match status" value="1"/>
</dbReference>
<dbReference type="PROSITE" id="PS00065">
    <property type="entry name" value="D_2_HYDROXYACID_DH_1"/>
    <property type="match status" value="1"/>
</dbReference>
<evidence type="ECO:0000256" key="10">
    <source>
        <dbReference type="ARBA" id="ARBA00048126"/>
    </source>
</evidence>
<evidence type="ECO:0000256" key="12">
    <source>
        <dbReference type="RuleBase" id="RU003719"/>
    </source>
</evidence>
<evidence type="ECO:0000256" key="4">
    <source>
        <dbReference type="ARBA" id="ARBA00013001"/>
    </source>
</evidence>
<comment type="catalytic activity">
    <reaction evidence="11">
        <text>(2R)-3-phosphoglycerate + NAD(+) = 3-phosphooxypyruvate + NADH + H(+)</text>
        <dbReference type="Rhea" id="RHEA:12641"/>
        <dbReference type="ChEBI" id="CHEBI:15378"/>
        <dbReference type="ChEBI" id="CHEBI:18110"/>
        <dbReference type="ChEBI" id="CHEBI:57540"/>
        <dbReference type="ChEBI" id="CHEBI:57945"/>
        <dbReference type="ChEBI" id="CHEBI:58272"/>
        <dbReference type="EC" id="1.1.1.95"/>
    </reaction>
</comment>
<sequence length="409" mass="44161">MAKHSLDKDKIKILLLEGVHQSAVDVFERAGYTNIEYHKASLSDEALLESIKDAHFVGLRSRTQLTAEVLKRAEKLIAIGCFCIGTNQVDLATAESLGIPVFNAPFSNTRSVAELVIGEIIMLMRGIPERNAIAHRGGWMKTAAGSYEVRGKTLGVIGYGHIGTQLGILAETLGMRVVFFDIEDKLPLGNAQQVHSLELLLAQADVVSLHVPETPQTKDMIGAAEFAAMKKGSIFINASRGTVVDIEALTVALKERHLAGAAIDVFPVEPQSNDDEFISPLRGLDNVLLTPHVGGSTAEAQENIGIEVAGKLAKYSDNGSTVSAVNFPEVSLPTHKGTSRLLHIHQNRPGVLIKINQAFSEKGINIAAQYLQTTAEIGYVVMEVDTTQAEEALVELKAIEGTLRTRVLF</sequence>
<evidence type="ECO:0000256" key="5">
    <source>
        <dbReference type="ARBA" id="ARBA00013143"/>
    </source>
</evidence>
<dbReference type="InterPro" id="IPR006140">
    <property type="entry name" value="D-isomer_DH_NAD-bd"/>
</dbReference>
<evidence type="ECO:0000256" key="1">
    <source>
        <dbReference type="ARBA" id="ARBA00003800"/>
    </source>
</evidence>
<dbReference type="Gene3D" id="3.30.70.260">
    <property type="match status" value="1"/>
</dbReference>
<protein>
    <recommendedName>
        <fullName evidence="6">D-3-phosphoglycerate dehydrogenase</fullName>
        <ecNumber evidence="4">1.1.1.399</ecNumber>
        <ecNumber evidence="5">1.1.1.95</ecNumber>
    </recommendedName>
    <alternativeName>
        <fullName evidence="9">2-oxoglutarate reductase</fullName>
    </alternativeName>
</protein>
<name>A0ABX1KGG9_9GAMM</name>
<evidence type="ECO:0000313" key="14">
    <source>
        <dbReference type="EMBL" id="NLQ21290.1"/>
    </source>
</evidence>
<dbReference type="CDD" id="cd12176">
    <property type="entry name" value="PGDH_3"/>
    <property type="match status" value="1"/>
</dbReference>
<keyword evidence="8" id="KW-0520">NAD</keyword>
<dbReference type="Pfam" id="PF00389">
    <property type="entry name" value="2-Hacid_dh"/>
    <property type="match status" value="1"/>
</dbReference>
<dbReference type="EMBL" id="JABAEB010000001">
    <property type="protein sequence ID" value="NLQ21290.1"/>
    <property type="molecule type" value="Genomic_DNA"/>
</dbReference>
<dbReference type="InterPro" id="IPR029753">
    <property type="entry name" value="D-isomer_DH_CS"/>
</dbReference>
<dbReference type="InterPro" id="IPR045865">
    <property type="entry name" value="ACT-like_dom_sf"/>
</dbReference>
<comment type="similarity">
    <text evidence="3 12">Belongs to the D-isomer specific 2-hydroxyacid dehydrogenase family.</text>
</comment>
<dbReference type="EC" id="1.1.1.399" evidence="4"/>
<evidence type="ECO:0000256" key="8">
    <source>
        <dbReference type="ARBA" id="ARBA00023027"/>
    </source>
</evidence>
<evidence type="ECO:0000256" key="3">
    <source>
        <dbReference type="ARBA" id="ARBA00005854"/>
    </source>
</evidence>
<dbReference type="PROSITE" id="PS00671">
    <property type="entry name" value="D_2_HYDROXYACID_DH_3"/>
    <property type="match status" value="1"/>
</dbReference>
<dbReference type="PANTHER" id="PTHR43761:SF1">
    <property type="entry name" value="D-ISOMER SPECIFIC 2-HYDROXYACID DEHYDROGENASE CATALYTIC DOMAIN-CONTAINING PROTEIN-RELATED"/>
    <property type="match status" value="1"/>
</dbReference>
<dbReference type="RefSeq" id="WP_105251515.1">
    <property type="nucleotide sequence ID" value="NZ_CP143431.1"/>
</dbReference>
<comment type="pathway">
    <text evidence="2">Amino-acid biosynthesis; L-serine biosynthesis; L-serine from 3-phospho-D-glycerate: step 1/3.</text>
</comment>
<comment type="function">
    <text evidence="1">Catalyzes the reversible oxidation of 3-phospho-D-glycerate to 3-phosphonooxypyruvate, the first step of the phosphorylated L-serine biosynthesis pathway. Also catalyzes the reversible oxidation of 2-hydroxyglutarate to 2-oxoglutarate.</text>
</comment>
<dbReference type="GO" id="GO:0004617">
    <property type="term" value="F:phosphoglycerate dehydrogenase activity"/>
    <property type="evidence" value="ECO:0007669"/>
    <property type="project" value="UniProtKB-EC"/>
</dbReference>
<dbReference type="PROSITE" id="PS00670">
    <property type="entry name" value="D_2_HYDROXYACID_DH_2"/>
    <property type="match status" value="1"/>
</dbReference>
<dbReference type="Proteomes" id="UP000527352">
    <property type="component" value="Unassembled WGS sequence"/>
</dbReference>
<comment type="catalytic activity">
    <reaction evidence="10">
        <text>(R)-2-hydroxyglutarate + NAD(+) = 2-oxoglutarate + NADH + H(+)</text>
        <dbReference type="Rhea" id="RHEA:49612"/>
        <dbReference type="ChEBI" id="CHEBI:15378"/>
        <dbReference type="ChEBI" id="CHEBI:15801"/>
        <dbReference type="ChEBI" id="CHEBI:16810"/>
        <dbReference type="ChEBI" id="CHEBI:57540"/>
        <dbReference type="ChEBI" id="CHEBI:57945"/>
        <dbReference type="EC" id="1.1.1.399"/>
    </reaction>
</comment>
<dbReference type="InterPro" id="IPR036291">
    <property type="entry name" value="NAD(P)-bd_dom_sf"/>
</dbReference>
<dbReference type="InterPro" id="IPR006139">
    <property type="entry name" value="D-isomer_2_OHA_DH_cat_dom"/>
</dbReference>
<organism evidence="14 15">
    <name type="scientific">Shewanella oncorhynchi</name>
    <dbReference type="NCBI Taxonomy" id="2726434"/>
    <lineage>
        <taxon>Bacteria</taxon>
        <taxon>Pseudomonadati</taxon>
        <taxon>Pseudomonadota</taxon>
        <taxon>Gammaproteobacteria</taxon>
        <taxon>Alteromonadales</taxon>
        <taxon>Shewanellaceae</taxon>
        <taxon>Shewanella</taxon>
    </lineage>
</organism>
<keyword evidence="15" id="KW-1185">Reference proteome</keyword>
<evidence type="ECO:0000313" key="15">
    <source>
        <dbReference type="Proteomes" id="UP000527352"/>
    </source>
</evidence>
<evidence type="ECO:0000256" key="11">
    <source>
        <dbReference type="ARBA" id="ARBA00048731"/>
    </source>
</evidence>
<accession>A0ABX1KGG9</accession>
<comment type="caution">
    <text evidence="14">The sequence shown here is derived from an EMBL/GenBank/DDBJ whole genome shotgun (WGS) entry which is preliminary data.</text>
</comment>
<evidence type="ECO:0000256" key="6">
    <source>
        <dbReference type="ARBA" id="ARBA00021582"/>
    </source>
</evidence>
<dbReference type="SUPFAM" id="SSF52283">
    <property type="entry name" value="Formate/glycerate dehydrogenase catalytic domain-like"/>
    <property type="match status" value="1"/>
</dbReference>
<dbReference type="SUPFAM" id="SSF55021">
    <property type="entry name" value="ACT-like"/>
    <property type="match status" value="1"/>
</dbReference>
<dbReference type="InterPro" id="IPR002912">
    <property type="entry name" value="ACT_dom"/>
</dbReference>
<dbReference type="PANTHER" id="PTHR43761">
    <property type="entry name" value="D-ISOMER SPECIFIC 2-HYDROXYACID DEHYDROGENASE FAMILY PROTEIN (AFU_ORTHOLOGUE AFUA_1G13630)"/>
    <property type="match status" value="1"/>
</dbReference>
<dbReference type="InterPro" id="IPR054480">
    <property type="entry name" value="AHAS_small-like_ACT"/>
</dbReference>
<evidence type="ECO:0000259" key="13">
    <source>
        <dbReference type="PROSITE" id="PS51671"/>
    </source>
</evidence>
<dbReference type="CDD" id="cd04901">
    <property type="entry name" value="ACT_3PGDH"/>
    <property type="match status" value="1"/>
</dbReference>
<evidence type="ECO:0000256" key="9">
    <source>
        <dbReference type="ARBA" id="ARBA00030455"/>
    </source>
</evidence>
<dbReference type="Gene3D" id="3.40.50.720">
    <property type="entry name" value="NAD(P)-binding Rossmann-like Domain"/>
    <property type="match status" value="2"/>
</dbReference>
<dbReference type="EC" id="1.1.1.95" evidence="5"/>
<dbReference type="SUPFAM" id="SSF51735">
    <property type="entry name" value="NAD(P)-binding Rossmann-fold domains"/>
    <property type="match status" value="1"/>
</dbReference>
<dbReference type="InterPro" id="IPR029752">
    <property type="entry name" value="D-isomer_DH_CS1"/>
</dbReference>
<reference evidence="14 15" key="1">
    <citation type="submission" date="2020-04" db="EMBL/GenBank/DDBJ databases">
        <title>The first description of lens atrophy caused by putative novel Shewanella sp. that is a new emerging pathogen for cultured rainbow trout?</title>
        <authorList>
            <person name="Saticioglu I.B."/>
            <person name="Duman M."/>
            <person name="Altun S."/>
        </authorList>
    </citation>
    <scope>NUCLEOTIDE SEQUENCE [LARGE SCALE GENOMIC DNA]</scope>
    <source>
        <strain evidence="14 15">S-1</strain>
    </source>
</reference>
<dbReference type="NCBIfam" id="NF008759">
    <property type="entry name" value="PRK11790.1"/>
    <property type="match status" value="1"/>
</dbReference>
<keyword evidence="7 12" id="KW-0560">Oxidoreductase</keyword>
<evidence type="ECO:0000256" key="7">
    <source>
        <dbReference type="ARBA" id="ARBA00023002"/>
    </source>
</evidence>
<evidence type="ECO:0000256" key="2">
    <source>
        <dbReference type="ARBA" id="ARBA00005216"/>
    </source>
</evidence>